<dbReference type="PANTHER" id="PTHR47332:SF4">
    <property type="entry name" value="SET DOMAIN-CONTAINING PROTEIN 5"/>
    <property type="match status" value="1"/>
</dbReference>
<name>A0ABY0H659_9PEZI</name>
<reference evidence="2 3" key="1">
    <citation type="submission" date="2018-06" db="EMBL/GenBank/DDBJ databases">
        <title>Complete Genomes of Monosporascus.</title>
        <authorList>
            <person name="Robinson A.J."/>
            <person name="Natvig D.O."/>
        </authorList>
    </citation>
    <scope>NUCLEOTIDE SEQUENCE [LARGE SCALE GENOMIC DNA]</scope>
    <source>
        <strain evidence="2 3">CBS 609.92</strain>
    </source>
</reference>
<dbReference type="Proteomes" id="UP000294003">
    <property type="component" value="Unassembled WGS sequence"/>
</dbReference>
<dbReference type="CDD" id="cd20071">
    <property type="entry name" value="SET_SMYD"/>
    <property type="match status" value="1"/>
</dbReference>
<dbReference type="InterPro" id="IPR001214">
    <property type="entry name" value="SET_dom"/>
</dbReference>
<evidence type="ECO:0000313" key="2">
    <source>
        <dbReference type="EMBL" id="RYO85430.1"/>
    </source>
</evidence>
<comment type="caution">
    <text evidence="2">The sequence shown here is derived from an EMBL/GenBank/DDBJ whole genome shotgun (WGS) entry which is preliminary data.</text>
</comment>
<evidence type="ECO:0000313" key="3">
    <source>
        <dbReference type="Proteomes" id="UP000294003"/>
    </source>
</evidence>
<organism evidence="2 3">
    <name type="scientific">Monosporascus cannonballus</name>
    <dbReference type="NCBI Taxonomy" id="155416"/>
    <lineage>
        <taxon>Eukaryota</taxon>
        <taxon>Fungi</taxon>
        <taxon>Dikarya</taxon>
        <taxon>Ascomycota</taxon>
        <taxon>Pezizomycotina</taxon>
        <taxon>Sordariomycetes</taxon>
        <taxon>Xylariomycetidae</taxon>
        <taxon>Xylariales</taxon>
        <taxon>Xylariales incertae sedis</taxon>
        <taxon>Monosporascus</taxon>
    </lineage>
</organism>
<dbReference type="EMBL" id="QJNS01000137">
    <property type="protein sequence ID" value="RYO85430.1"/>
    <property type="molecule type" value="Genomic_DNA"/>
</dbReference>
<proteinExistence type="predicted"/>
<sequence length="491" mass="54596">MAVDCGFDMVPHLSGSIKDKKRWTWFTMIIKQRYEDDRGVEVTKNYLWFRAGGEYAKVPFDGHKFRRFSSNLSGRNSTKAEQRAVEEYMKTIYRIAHDNFGDRVRHWTGGDDQAGLYDWPEVDKSIRSYDEQPDRSRIPEAITPAVRDAEILKGNGALFEIRSQAGKKRGLVARCDITKGTRILCEQPLLITRDMGLKMSGERAVAAVRLKTLTKQQRRQLLSLHSDNFPVRYPLFRGGTFYKTSHAAVPCGGPGPGKNSPPPLGAVYPTIGLINHHCLPNAHGNWNEERQQGTVHATRPIRAGEEITIAYDVVAVGGGGPSKARRKALGDDFGFACGCGLCSLPPFQLRVSDGRRAQLQRLGEAVGDLALARDDPVAVLGDCRSFLGLLHEEYGEDPGILAARVYFDAFRVCASHGDRARASVFAARAYEVRMVCEGDDSPGTKRMECLMQDPASYAAFGTHSDGKETPGLVPVDLSSDLYEDWLWRQRQ</sequence>
<protein>
    <recommendedName>
        <fullName evidence="1">SET domain-containing protein</fullName>
    </recommendedName>
</protein>
<dbReference type="Gene3D" id="2.170.270.10">
    <property type="entry name" value="SET domain"/>
    <property type="match status" value="1"/>
</dbReference>
<feature type="domain" description="SET" evidence="1">
    <location>
        <begin position="157"/>
        <end position="312"/>
    </location>
</feature>
<dbReference type="SMART" id="SM00317">
    <property type="entry name" value="SET"/>
    <property type="match status" value="1"/>
</dbReference>
<accession>A0ABY0H659</accession>
<dbReference type="Pfam" id="PF00856">
    <property type="entry name" value="SET"/>
    <property type="match status" value="1"/>
</dbReference>
<dbReference type="PROSITE" id="PS50280">
    <property type="entry name" value="SET"/>
    <property type="match status" value="1"/>
</dbReference>
<dbReference type="InterPro" id="IPR053185">
    <property type="entry name" value="SET_domain_protein"/>
</dbReference>
<evidence type="ECO:0000259" key="1">
    <source>
        <dbReference type="PROSITE" id="PS50280"/>
    </source>
</evidence>
<gene>
    <name evidence="2" type="ORF">DL762_005204</name>
</gene>
<dbReference type="InterPro" id="IPR046341">
    <property type="entry name" value="SET_dom_sf"/>
</dbReference>
<dbReference type="PANTHER" id="PTHR47332">
    <property type="entry name" value="SET DOMAIN-CONTAINING PROTEIN 5"/>
    <property type="match status" value="1"/>
</dbReference>
<keyword evidence="3" id="KW-1185">Reference proteome</keyword>
<dbReference type="SUPFAM" id="SSF82199">
    <property type="entry name" value="SET domain"/>
    <property type="match status" value="1"/>
</dbReference>